<dbReference type="RefSeq" id="XP_034231660.1">
    <property type="nucleotide sequence ID" value="XM_034375769.1"/>
</dbReference>
<evidence type="ECO:0000256" key="2">
    <source>
        <dbReference type="SAM" id="Coils"/>
    </source>
</evidence>
<dbReference type="Pfam" id="PF15070">
    <property type="entry name" value="GOLGA2L5"/>
    <property type="match status" value="1"/>
</dbReference>
<evidence type="ECO:0000313" key="6">
    <source>
        <dbReference type="RefSeq" id="XP_034231660.1"/>
    </source>
</evidence>
<dbReference type="GO" id="GO:0005801">
    <property type="term" value="C:cis-Golgi network"/>
    <property type="evidence" value="ECO:0007669"/>
    <property type="project" value="TreeGrafter"/>
</dbReference>
<feature type="compositionally biased region" description="Acidic residues" evidence="3">
    <location>
        <begin position="870"/>
        <end position="880"/>
    </location>
</feature>
<dbReference type="GO" id="GO:0007030">
    <property type="term" value="P:Golgi organization"/>
    <property type="evidence" value="ECO:0007669"/>
    <property type="project" value="TreeGrafter"/>
</dbReference>
<dbReference type="Proteomes" id="UP000515158">
    <property type="component" value="Unplaced"/>
</dbReference>
<feature type="coiled-coil region" evidence="2">
    <location>
        <begin position="390"/>
        <end position="480"/>
    </location>
</feature>
<name>A0A6P8Y5A7_THRPL</name>
<dbReference type="PANTHER" id="PTHR10881">
    <property type="entry name" value="GOLGIN SUBFAMILY A MEMBER-RELATED"/>
    <property type="match status" value="1"/>
</dbReference>
<proteinExistence type="predicted"/>
<dbReference type="KEGG" id="tpal:117639820"/>
<dbReference type="InterPro" id="IPR043976">
    <property type="entry name" value="GOLGA_cons_dom"/>
</dbReference>
<gene>
    <name evidence="6" type="primary">LOC117639820</name>
</gene>
<dbReference type="InParanoid" id="A0A6P8Y5A7"/>
<evidence type="ECO:0000259" key="4">
    <source>
        <dbReference type="Pfam" id="PF15070"/>
    </source>
</evidence>
<dbReference type="InterPro" id="IPR024858">
    <property type="entry name" value="GOLGA"/>
</dbReference>
<reference evidence="6" key="1">
    <citation type="submission" date="2025-08" db="UniProtKB">
        <authorList>
            <consortium name="RefSeq"/>
        </authorList>
    </citation>
    <scope>IDENTIFICATION</scope>
    <source>
        <tissue evidence="6">Total insect</tissue>
    </source>
</reference>
<evidence type="ECO:0000256" key="3">
    <source>
        <dbReference type="SAM" id="MobiDB-lite"/>
    </source>
</evidence>
<organism evidence="6">
    <name type="scientific">Thrips palmi</name>
    <name type="common">Melon thrips</name>
    <dbReference type="NCBI Taxonomy" id="161013"/>
    <lineage>
        <taxon>Eukaryota</taxon>
        <taxon>Metazoa</taxon>
        <taxon>Ecdysozoa</taxon>
        <taxon>Arthropoda</taxon>
        <taxon>Hexapoda</taxon>
        <taxon>Insecta</taxon>
        <taxon>Pterygota</taxon>
        <taxon>Neoptera</taxon>
        <taxon>Paraneoptera</taxon>
        <taxon>Thysanoptera</taxon>
        <taxon>Terebrantia</taxon>
        <taxon>Thripoidea</taxon>
        <taxon>Thripidae</taxon>
        <taxon>Thrips</taxon>
    </lineage>
</organism>
<feature type="region of interest" description="Disordered" evidence="3">
    <location>
        <begin position="847"/>
        <end position="880"/>
    </location>
</feature>
<keyword evidence="1 2" id="KW-0175">Coiled coil</keyword>
<accession>A0A6P8Y5A7</accession>
<evidence type="ECO:0000313" key="5">
    <source>
        <dbReference type="Proteomes" id="UP000515158"/>
    </source>
</evidence>
<evidence type="ECO:0000256" key="1">
    <source>
        <dbReference type="ARBA" id="ARBA00023054"/>
    </source>
</evidence>
<dbReference type="GO" id="GO:0000137">
    <property type="term" value="C:Golgi cis cisterna"/>
    <property type="evidence" value="ECO:0007669"/>
    <property type="project" value="TreeGrafter"/>
</dbReference>
<feature type="compositionally biased region" description="Low complexity" evidence="3">
    <location>
        <begin position="855"/>
        <end position="869"/>
    </location>
</feature>
<feature type="domain" description="Golgin subfamily A conserved" evidence="4">
    <location>
        <begin position="816"/>
        <end position="986"/>
    </location>
</feature>
<keyword evidence="5" id="KW-1185">Reference proteome</keyword>
<dbReference type="PANTHER" id="PTHR10881:SF46">
    <property type="entry name" value="GOLGIN SUBFAMILY A MEMBER 2"/>
    <property type="match status" value="1"/>
</dbReference>
<dbReference type="OrthoDB" id="5978643at2759"/>
<feature type="region of interest" description="Disordered" evidence="3">
    <location>
        <begin position="610"/>
        <end position="629"/>
    </location>
</feature>
<sequence length="1069" mass="119523">MADMSKAERLAAARKKLQDFQRKKEAPPSIPLAAPAEYNVASVLFAGDQPKQDPFSEVLDPNVYAPAVTSQLFHNTSNVYLPNGSNEETSISDQSTSVNGHQHGFLKEESVTPLDSYKSTSAPDAIPTDAMPTDSPAVFSASTYFNNFSAEPFNTGHDTTQGIFAPSQVSSSAHFFTPSDNGLDSWNPNPFPNPASIDQANNYGVDAAADVIPYDQTAENQVSVFPEDLQKHPVPSEEMTKVPQEELLLNTSSTSYGNDLTVKKESEVPVNGRSSTESIRQLTDQISQLFDPSAQDDTQTNSTLLSSLETRNQELAAQLETERRTNQQLQFTLKENQSQISHLELKVQDVQAQQEVVLARHLGPLQEQLRAHAQTVGILVGEKTELEAALAHHTATAKQHAGEVEELQNRLRASRHRVSELEKELSSVTATAHAADKQKNNHVQEVDQLRLQNGMLSKQLEDAEEEASELRQKLSARVSEVGSLTTQLQEKQSQLSLAQLRITQLSASDNPEASAEIESLHQMKISLERRCMELTETVRQLSADRDQADQQYQQYVAQLNGQLQVATSKLESVSLDNEKLKSREVDLVQNMSELERQLQQQIQLNQQQQQQHNQLQQQPQQTTELSSDSTTSLLEKISLLEEEKQKLQSTLDSEAEELVSLRAEVEEKDSRIADLETLCNERPDQSRLLAAMESDKVAAAQATSQNAVLKQQLLELQYGFIKMSNEKLNLTEGLEHEKHVNKEMGEKISQLAEELHELRVSVSEKERRLQEYRKNQHDHSHDHLNCNDNHEHNHDHGGDNKKDSSKQINDKQAIQVNTALQEQLNQAQEHIHNLNSQNNSLRRLIAQKSTESHESGSSSSATEGATTDDAGADPETNCEDGLDGHNNYSCMQFAMEKLQERFTRTMTEVAELTDEKQRLEHLVLQLQGETETIGEYVALYQMQRAALQQRAREKDHQLASLSAEREDLRRKLQELNHLVKTLLDDRGMETAKEALPALELSNDNETSKIDSDVIEVPAVAVGQETNSNQDVAKRLTKQILSIIDDIEVTNAVEASFHPCPWCSGRLKNV</sequence>
<dbReference type="GeneID" id="117639820"/>
<feature type="coiled-coil region" evidence="2">
    <location>
        <begin position="305"/>
        <end position="353"/>
    </location>
</feature>
<feature type="region of interest" description="Disordered" evidence="3">
    <location>
        <begin position="766"/>
        <end position="808"/>
    </location>
</feature>
<feature type="coiled-coil region" evidence="2">
    <location>
        <begin position="895"/>
        <end position="985"/>
    </location>
</feature>
<dbReference type="AlphaFoldDB" id="A0A6P8Y5A7"/>
<protein>
    <submittedName>
        <fullName evidence="6">Golgin subfamily A member 2-like</fullName>
    </submittedName>
</protein>
<dbReference type="GO" id="GO:0032580">
    <property type="term" value="C:Golgi cisterna membrane"/>
    <property type="evidence" value="ECO:0007669"/>
    <property type="project" value="TreeGrafter"/>
</dbReference>